<protein>
    <recommendedName>
        <fullName evidence="5">G-patch domain-containing protein</fullName>
    </recommendedName>
</protein>
<dbReference type="AlphaFoldDB" id="A0A085NNB7"/>
<dbReference type="PANTHER" id="PTHR13384:SF19">
    <property type="entry name" value="G PATCH DOMAIN-CONTAINING PROTEIN 1"/>
    <property type="match status" value="1"/>
</dbReference>
<dbReference type="Proteomes" id="UP000030758">
    <property type="component" value="Unassembled WGS sequence"/>
</dbReference>
<feature type="region of interest" description="Disordered" evidence="1">
    <location>
        <begin position="1"/>
        <end position="33"/>
    </location>
</feature>
<proteinExistence type="predicted"/>
<evidence type="ECO:0000313" key="4">
    <source>
        <dbReference type="Proteomes" id="UP000030764"/>
    </source>
</evidence>
<dbReference type="EMBL" id="KL363193">
    <property type="protein sequence ID" value="KFD56434.1"/>
    <property type="molecule type" value="Genomic_DNA"/>
</dbReference>
<evidence type="ECO:0000313" key="2">
    <source>
        <dbReference type="EMBL" id="KFD56434.1"/>
    </source>
</evidence>
<reference evidence="3 4" key="1">
    <citation type="journal article" date="2014" name="Nat. Genet.">
        <title>Genome and transcriptome of the porcine whipworm Trichuris suis.</title>
        <authorList>
            <person name="Jex A.R."/>
            <person name="Nejsum P."/>
            <person name="Schwarz E.M."/>
            <person name="Hu L."/>
            <person name="Young N.D."/>
            <person name="Hall R.S."/>
            <person name="Korhonen P.K."/>
            <person name="Liao S."/>
            <person name="Thamsborg S."/>
            <person name="Xia J."/>
            <person name="Xu P."/>
            <person name="Wang S."/>
            <person name="Scheerlinck J.P."/>
            <person name="Hofmann A."/>
            <person name="Sternberg P.W."/>
            <person name="Wang J."/>
            <person name="Gasser R.B."/>
        </authorList>
    </citation>
    <scope>NUCLEOTIDE SEQUENCE [LARGE SCALE GENOMIC DNA]</scope>
    <source>
        <strain evidence="3">DCEP-RM93F</strain>
        <strain evidence="2">DCEP-RM93M</strain>
    </source>
</reference>
<evidence type="ECO:0008006" key="5">
    <source>
        <dbReference type="Google" id="ProtNLM"/>
    </source>
</evidence>
<dbReference type="Pfam" id="PF26093">
    <property type="entry name" value="HTH_TGH"/>
    <property type="match status" value="1"/>
</dbReference>
<sequence length="433" mass="48061">MGWRPGRGVGSKVGKRRGKAEKPASGGTKLYGCALPPELQEKYNDIGSPEEVPEVDVPVSLDDVGAFTFEVKNNQHGLGYKPLQPGGVLTEDVLLKYTGIPGVKSSRGISGQAFGVGAFEDDDPDLYQTDDLSKFDFTSDSRAISSGAVDALADDFVPSSKKCVKRNEFPPPEIPHDYVPKAVVSLSEDKAVKGQRVARTANERRFAFTDGVSVFDLLSTADRERLLRIKRRTEAGEASADDSMKGKGPSALPEKEHDFHAFPDDPSKQARFLRFIDYTRRERMMPCPSELSEEEWKSECIEFASLLPSDLRPSYEMAKRNLQPLVPASLGVVSRYFAEELSSKFTRGSGESATTEDVQTDKEKAVGMKMFGALTRESWQWYPEKQLCKRFNVPDPYPESVFTSNFQNVEPTVKVQIGWRPFASKEDEANVCL</sequence>
<dbReference type="PANTHER" id="PTHR13384">
    <property type="entry name" value="G PATCH DOMAIN-CONTAINING PROTEIN 1"/>
    <property type="match status" value="1"/>
</dbReference>
<accession>A0A085NNB7</accession>
<dbReference type="Proteomes" id="UP000030764">
    <property type="component" value="Unassembled WGS sequence"/>
</dbReference>
<dbReference type="EMBL" id="KL367484">
    <property type="protein sequence ID" value="KFD70963.1"/>
    <property type="molecule type" value="Genomic_DNA"/>
</dbReference>
<gene>
    <name evidence="2" type="ORF">M513_02538</name>
    <name evidence="3" type="ORF">M514_02538</name>
</gene>
<organism evidence="3">
    <name type="scientific">Trichuris suis</name>
    <name type="common">pig whipworm</name>
    <dbReference type="NCBI Taxonomy" id="68888"/>
    <lineage>
        <taxon>Eukaryota</taxon>
        <taxon>Metazoa</taxon>
        <taxon>Ecdysozoa</taxon>
        <taxon>Nematoda</taxon>
        <taxon>Enoplea</taxon>
        <taxon>Dorylaimia</taxon>
        <taxon>Trichinellida</taxon>
        <taxon>Trichuridae</taxon>
        <taxon>Trichuris</taxon>
    </lineage>
</organism>
<evidence type="ECO:0000256" key="1">
    <source>
        <dbReference type="SAM" id="MobiDB-lite"/>
    </source>
</evidence>
<name>A0A085NNB7_9BILA</name>
<evidence type="ECO:0000313" key="3">
    <source>
        <dbReference type="EMBL" id="KFD70963.1"/>
    </source>
</evidence>
<keyword evidence="4" id="KW-1185">Reference proteome</keyword>
<feature type="compositionally biased region" description="Gly residues" evidence="1">
    <location>
        <begin position="1"/>
        <end position="11"/>
    </location>
</feature>
<dbReference type="GO" id="GO:0003723">
    <property type="term" value="F:RNA binding"/>
    <property type="evidence" value="ECO:0007669"/>
    <property type="project" value="TreeGrafter"/>
</dbReference>
<dbReference type="GO" id="GO:0005634">
    <property type="term" value="C:nucleus"/>
    <property type="evidence" value="ECO:0007669"/>
    <property type="project" value="TreeGrafter"/>
</dbReference>